<evidence type="ECO:0000256" key="15">
    <source>
        <dbReference type="ARBA" id="ARBA00023157"/>
    </source>
</evidence>
<evidence type="ECO:0000259" key="23">
    <source>
        <dbReference type="PROSITE" id="PS50853"/>
    </source>
</evidence>
<keyword evidence="9 18" id="KW-0812">Transmembrane</keyword>
<feature type="disulfide bond" evidence="16">
    <location>
        <begin position="883"/>
        <end position="895"/>
    </location>
</feature>
<evidence type="ECO:0000256" key="19">
    <source>
        <dbReference type="SAM" id="SignalP"/>
    </source>
</evidence>
<sequence>METCLLILLYIISFFQVSGDRQKSSNLDCLYDSFETVICTWIPVKNAMKGQCQLTASVDYGKPPKTCQMNGTSIRSCKLILEDYSLAIIDPLFLVVSCNTGKKWTEVHNQTIEPFKSIQLQPPCNLQLENASKPSYNLTWTLCVVSHYLKEKLEYEIRYRANSSGETETILPIAQDQKWVIIENLSPDTVFEAAIRVKIKQSSYYNSIWSRWSTPPLRWRTDPEASPQTTFFPVIVAIAGSFIISIFIIFLIVSPASKRFRKMLKINLPDPAEFFPSLTGIHGGDIQKWLSSPAFITSFNIAAEAPNVSILEIMQNSSKESCLLPPKEYFTNIENTAETSGESSSSCFMNRGYFFFHHLDSLEIDSCKKASNKVTMTEGEEQEEDPVELPQNRQKSKMVIYQCCIPLLIVLVLLGGAGAITWYFLDYRPWYLDSAHLHFYSGSLRITNRQYSQDHGRMESRAFWTERSKIQKMLKDLIHATNLASFYNSSAVYAFGEGSLTCFFWLALQVPKDRQVEMTVEEVKGTLYNELLTSFNRTGYHSYQTDYRIDPESLILLESSLKDIIMLKSTLGCYRYSYIREDVVLKLKGPDFLASSCLWHLHGPKGHMIKLHLEWTLSECRDRLAMYDAAGPLEKQLITSLYGCSRQEPVVEVLSSGPVMSIVWKKGMYSYYDPFILSAQAVPFEACQMNLTLQESWGRQGNIKTPYYPSYYAPNTQCTWHMMVPSLEYGVVLWFDAYTLKRQKYDLPCTQGQWTIQNRKFCGLRILQAYAERIPVTSRAGVTINFTSQISLTGPGVWAAYSLYNQSDPCPREFLCLVNGLCVPACDGIEDCPNGLDERNCVCPAKFQCQEDSMCIDFSKLCDKHLDCINGSDEEQCNEGIPCGLYTYQCADGNCVKKPNPQCDSVPDCKDQSDEMHCDCGVQETATQRIVGGAHSVEGEWPWQASLQVRGHHLCGGTLIADRWVITAAHCFQEDSQVSPTVWTVYLGKHFLNASSHNEVSFKVNRILQHPYYEEDSHDYDVALLQLDHPVIYSFFIQPICLPASSHLFEPGLLCWVTGWGAIQEGGPTSKILQKVDVQLVQQDICSEAYHYQVSPRMLCAGYHEGKRDSCQGDSGGPLVCQEASGKWFLAGVVSWGMGCARPNNYGVYTRITSMKEWMKQTMSN</sequence>
<dbReference type="Pfam" id="PF18707">
    <property type="entry name" value="IL2RB_N1"/>
    <property type="match status" value="1"/>
</dbReference>
<dbReference type="GO" id="GO:0004252">
    <property type="term" value="F:serine-type endopeptidase activity"/>
    <property type="evidence" value="ECO:0007669"/>
    <property type="project" value="InterPro"/>
</dbReference>
<feature type="transmembrane region" description="Helical" evidence="18">
    <location>
        <begin position="399"/>
        <end position="425"/>
    </location>
</feature>
<dbReference type="GO" id="GO:0035821">
    <property type="term" value="P:modulation of process of another organism"/>
    <property type="evidence" value="ECO:0007669"/>
    <property type="project" value="UniProtKB-ARBA"/>
</dbReference>
<dbReference type="InterPro" id="IPR033116">
    <property type="entry name" value="TRYPSIN_SER"/>
</dbReference>
<evidence type="ECO:0000259" key="20">
    <source>
        <dbReference type="PROSITE" id="PS01180"/>
    </source>
</evidence>
<feature type="disulfide bond" evidence="16">
    <location>
        <begin position="810"/>
        <end position="822"/>
    </location>
</feature>
<evidence type="ECO:0000256" key="16">
    <source>
        <dbReference type="PROSITE-ProRule" id="PRU00124"/>
    </source>
</evidence>
<dbReference type="InterPro" id="IPR003961">
    <property type="entry name" value="FN3_dom"/>
</dbReference>
<evidence type="ECO:0000256" key="9">
    <source>
        <dbReference type="ARBA" id="ARBA00022692"/>
    </source>
</evidence>
<gene>
    <name evidence="24" type="ORF">NXF25_012983</name>
</gene>
<dbReference type="Pfam" id="PF00089">
    <property type="entry name" value="Trypsin"/>
    <property type="match status" value="1"/>
</dbReference>
<evidence type="ECO:0000259" key="21">
    <source>
        <dbReference type="PROSITE" id="PS50024"/>
    </source>
</evidence>
<dbReference type="CDD" id="cd00063">
    <property type="entry name" value="FN3"/>
    <property type="match status" value="1"/>
</dbReference>
<dbReference type="InterPro" id="IPR043504">
    <property type="entry name" value="Peptidase_S1_PA_chymotrypsin"/>
</dbReference>
<dbReference type="AlphaFoldDB" id="A0AAW1BD95"/>
<evidence type="ECO:0000256" key="3">
    <source>
        <dbReference type="ARBA" id="ARBA00004613"/>
    </source>
</evidence>
<dbReference type="InterPro" id="IPR001254">
    <property type="entry name" value="Trypsin_dom"/>
</dbReference>
<dbReference type="InterPro" id="IPR018114">
    <property type="entry name" value="TRYPSIN_HIS"/>
</dbReference>
<evidence type="ECO:0000256" key="7">
    <source>
        <dbReference type="ARBA" id="ARBA00022525"/>
    </source>
</evidence>
<dbReference type="GO" id="GO:0006508">
    <property type="term" value="P:proteolysis"/>
    <property type="evidence" value="ECO:0007669"/>
    <property type="project" value="UniProtKB-KW"/>
</dbReference>
<keyword evidence="10 17" id="KW-0378">Hydrolase</keyword>
<dbReference type="CDD" id="cd00112">
    <property type="entry name" value="LDLa"/>
    <property type="match status" value="3"/>
</dbReference>
<protein>
    <submittedName>
        <fullName evidence="24">Transmembrane protease serine 6</fullName>
    </submittedName>
</protein>
<dbReference type="PRINTS" id="PR00722">
    <property type="entry name" value="CHYMOTRYPSIN"/>
</dbReference>
<evidence type="ECO:0000256" key="18">
    <source>
        <dbReference type="SAM" id="Phobius"/>
    </source>
</evidence>
<dbReference type="PROSITE" id="PS01180">
    <property type="entry name" value="CUB"/>
    <property type="match status" value="1"/>
</dbReference>
<dbReference type="FunFam" id="2.40.10.10:FF:000003">
    <property type="entry name" value="Transmembrane serine protease 3"/>
    <property type="match status" value="1"/>
</dbReference>
<keyword evidence="14 18" id="KW-0472">Membrane</keyword>
<dbReference type="PANTHER" id="PTHR24252:SF20">
    <property type="entry name" value="LOW QUALITY PROTEIN: TRANSMEMBRANE PROTEASE SERINE 6"/>
    <property type="match status" value="1"/>
</dbReference>
<feature type="disulfide bond" evidence="16">
    <location>
        <begin position="903"/>
        <end position="918"/>
    </location>
</feature>
<dbReference type="SUPFAM" id="SSF50494">
    <property type="entry name" value="Trypsin-like serine proteases"/>
    <property type="match status" value="1"/>
</dbReference>
<dbReference type="InterPro" id="IPR000859">
    <property type="entry name" value="CUB_dom"/>
</dbReference>
<keyword evidence="13 18" id="KW-1133">Transmembrane helix</keyword>
<proteinExistence type="inferred from homology"/>
<keyword evidence="7" id="KW-0964">Secreted</keyword>
<dbReference type="InterPro" id="IPR009003">
    <property type="entry name" value="Peptidase_S1_PA"/>
</dbReference>
<dbReference type="InterPro" id="IPR000082">
    <property type="entry name" value="SEA_dom"/>
</dbReference>
<dbReference type="InterPro" id="IPR002172">
    <property type="entry name" value="LDrepeatLR_classA_rpt"/>
</dbReference>
<dbReference type="SMART" id="SM00020">
    <property type="entry name" value="Tryp_SPc"/>
    <property type="match status" value="1"/>
</dbReference>
<feature type="disulfide bond" evidence="16">
    <location>
        <begin position="862"/>
        <end position="877"/>
    </location>
</feature>
<feature type="domain" description="Fibronectin type-III" evidence="23">
    <location>
        <begin position="122"/>
        <end position="224"/>
    </location>
</feature>
<feature type="domain" description="Peptidase S1" evidence="22">
    <location>
        <begin position="930"/>
        <end position="1164"/>
    </location>
</feature>
<keyword evidence="25" id="KW-1185">Reference proteome</keyword>
<organism evidence="24 25">
    <name type="scientific">Crotalus adamanteus</name>
    <name type="common">Eastern diamondback rattlesnake</name>
    <dbReference type="NCBI Taxonomy" id="8729"/>
    <lineage>
        <taxon>Eukaryota</taxon>
        <taxon>Metazoa</taxon>
        <taxon>Chordata</taxon>
        <taxon>Craniata</taxon>
        <taxon>Vertebrata</taxon>
        <taxon>Euteleostomi</taxon>
        <taxon>Lepidosauria</taxon>
        <taxon>Squamata</taxon>
        <taxon>Bifurcata</taxon>
        <taxon>Unidentata</taxon>
        <taxon>Episquamata</taxon>
        <taxon>Toxicofera</taxon>
        <taxon>Serpentes</taxon>
        <taxon>Colubroidea</taxon>
        <taxon>Viperidae</taxon>
        <taxon>Crotalinae</taxon>
        <taxon>Crotalus</taxon>
    </lineage>
</organism>
<dbReference type="PROSITE" id="PS50024">
    <property type="entry name" value="SEA"/>
    <property type="match status" value="1"/>
</dbReference>
<dbReference type="InterPro" id="IPR036116">
    <property type="entry name" value="FN3_sf"/>
</dbReference>
<dbReference type="Pfam" id="PF00057">
    <property type="entry name" value="Ldl_recept_a"/>
    <property type="match status" value="2"/>
</dbReference>
<evidence type="ECO:0000256" key="12">
    <source>
        <dbReference type="ARBA" id="ARBA00022968"/>
    </source>
</evidence>
<dbReference type="PANTHER" id="PTHR24252">
    <property type="entry name" value="ACROSIN-RELATED"/>
    <property type="match status" value="1"/>
</dbReference>
<dbReference type="Gene3D" id="2.40.10.10">
    <property type="entry name" value="Trypsin-like serine proteases"/>
    <property type="match status" value="1"/>
</dbReference>
<evidence type="ECO:0000256" key="6">
    <source>
        <dbReference type="ARBA" id="ARBA00011245"/>
    </source>
</evidence>
<dbReference type="GO" id="GO:0016020">
    <property type="term" value="C:membrane"/>
    <property type="evidence" value="ECO:0007669"/>
    <property type="project" value="UniProtKB-SubCell"/>
</dbReference>
<dbReference type="InterPro" id="IPR036364">
    <property type="entry name" value="SEA_dom_sf"/>
</dbReference>
<dbReference type="PROSITE" id="PS01209">
    <property type="entry name" value="LDLRA_1"/>
    <property type="match status" value="1"/>
</dbReference>
<dbReference type="InterPro" id="IPR040951">
    <property type="entry name" value="IL2RB_N1"/>
</dbReference>
<keyword evidence="19" id="KW-0732">Signal</keyword>
<dbReference type="FunFam" id="4.10.400.10:FF:000097">
    <property type="entry name" value="Transmembrane serine protease 6"/>
    <property type="match status" value="1"/>
</dbReference>
<keyword evidence="11 17" id="KW-0720">Serine protease</keyword>
<dbReference type="Pfam" id="PF01390">
    <property type="entry name" value="SEA"/>
    <property type="match status" value="1"/>
</dbReference>
<comment type="caution">
    <text evidence="16">Lacks conserved residue(s) required for the propagation of feature annotation.</text>
</comment>
<dbReference type="PROSITE" id="PS00134">
    <property type="entry name" value="TRYPSIN_HIS"/>
    <property type="match status" value="1"/>
</dbReference>
<evidence type="ECO:0000256" key="4">
    <source>
        <dbReference type="ARBA" id="ARBA00008280"/>
    </source>
</evidence>
<comment type="similarity">
    <text evidence="4">Belongs to the type I cytokine receptor family. Type 4 subfamily.</text>
</comment>
<evidence type="ECO:0000256" key="2">
    <source>
        <dbReference type="ARBA" id="ARBA00004606"/>
    </source>
</evidence>
<dbReference type="Gene3D" id="3.30.70.960">
    <property type="entry name" value="SEA domain"/>
    <property type="match status" value="1"/>
</dbReference>
<evidence type="ECO:0000256" key="14">
    <source>
        <dbReference type="ARBA" id="ARBA00023136"/>
    </source>
</evidence>
<dbReference type="Gene3D" id="4.10.400.10">
    <property type="entry name" value="Low-density Lipoprotein Receptor"/>
    <property type="match status" value="3"/>
</dbReference>
<dbReference type="PROSITE" id="PS00135">
    <property type="entry name" value="TRYPSIN_SER"/>
    <property type="match status" value="1"/>
</dbReference>
<accession>A0AAW1BD95</accession>
<dbReference type="InterPro" id="IPR036055">
    <property type="entry name" value="LDL_receptor-like_sf"/>
</dbReference>
<feature type="disulfide bond" evidence="16">
    <location>
        <begin position="826"/>
        <end position="841"/>
    </location>
</feature>
<evidence type="ECO:0000256" key="11">
    <source>
        <dbReference type="ARBA" id="ARBA00022825"/>
    </source>
</evidence>
<keyword evidence="8 17" id="KW-0645">Protease</keyword>
<evidence type="ECO:0000313" key="24">
    <source>
        <dbReference type="EMBL" id="KAK9399964.1"/>
    </source>
</evidence>
<evidence type="ECO:0000259" key="22">
    <source>
        <dbReference type="PROSITE" id="PS50240"/>
    </source>
</evidence>
<reference evidence="24 25" key="1">
    <citation type="journal article" date="2024" name="Proc. Natl. Acad. Sci. U.S.A.">
        <title>The genetic regulatory architecture and epigenomic basis for age-related changes in rattlesnake venom.</title>
        <authorList>
            <person name="Hogan M.P."/>
            <person name="Holding M.L."/>
            <person name="Nystrom G.S."/>
            <person name="Colston T.J."/>
            <person name="Bartlett D.A."/>
            <person name="Mason A.J."/>
            <person name="Ellsworth S.A."/>
            <person name="Rautsaw R.M."/>
            <person name="Lawrence K.C."/>
            <person name="Strickland J.L."/>
            <person name="He B."/>
            <person name="Fraser P."/>
            <person name="Margres M.J."/>
            <person name="Gilbert D.M."/>
            <person name="Gibbs H.L."/>
            <person name="Parkinson C.L."/>
            <person name="Rokyta D.R."/>
        </authorList>
    </citation>
    <scope>NUCLEOTIDE SEQUENCE [LARGE SCALE GENOMIC DNA]</scope>
    <source>
        <strain evidence="24">DRR0105</strain>
    </source>
</reference>
<comment type="caution">
    <text evidence="24">The sequence shown here is derived from an EMBL/GenBank/DDBJ whole genome shotgun (WGS) entry which is preliminary data.</text>
</comment>
<keyword evidence="15 16" id="KW-1015">Disulfide bond</keyword>
<evidence type="ECO:0000256" key="13">
    <source>
        <dbReference type="ARBA" id="ARBA00022989"/>
    </source>
</evidence>
<keyword evidence="12" id="KW-0735">Signal-anchor</keyword>
<dbReference type="SUPFAM" id="SSF49265">
    <property type="entry name" value="Fibronectin type III"/>
    <property type="match status" value="2"/>
</dbReference>
<dbReference type="PROSITE" id="PS50240">
    <property type="entry name" value="TRYPSIN_DOM"/>
    <property type="match status" value="1"/>
</dbReference>
<feature type="domain" description="SEA" evidence="21">
    <location>
        <begin position="436"/>
        <end position="561"/>
    </location>
</feature>
<dbReference type="EMBL" id="JAOTOJ010000006">
    <property type="protein sequence ID" value="KAK9399964.1"/>
    <property type="molecule type" value="Genomic_DNA"/>
</dbReference>
<dbReference type="SUPFAM" id="SSF82671">
    <property type="entry name" value="SEA domain"/>
    <property type="match status" value="1"/>
</dbReference>
<dbReference type="SUPFAM" id="SSF57424">
    <property type="entry name" value="LDL receptor-like module"/>
    <property type="match status" value="1"/>
</dbReference>
<dbReference type="InterPro" id="IPR023415">
    <property type="entry name" value="LDLR_class-A_CS"/>
</dbReference>
<evidence type="ECO:0000256" key="1">
    <source>
        <dbReference type="ARBA" id="ARBA00003258"/>
    </source>
</evidence>
<dbReference type="PROSITE" id="PS50068">
    <property type="entry name" value="LDLRA_2"/>
    <property type="match status" value="3"/>
</dbReference>
<dbReference type="FunFam" id="2.60.120.290:FF:000027">
    <property type="entry name" value="Transmembrane serine protease 6"/>
    <property type="match status" value="1"/>
</dbReference>
<dbReference type="Proteomes" id="UP001474421">
    <property type="component" value="Unassembled WGS sequence"/>
</dbReference>
<feature type="signal peptide" evidence="19">
    <location>
        <begin position="1"/>
        <end position="19"/>
    </location>
</feature>
<dbReference type="InterPro" id="IPR013783">
    <property type="entry name" value="Ig-like_fold"/>
</dbReference>
<dbReference type="Pfam" id="PF00431">
    <property type="entry name" value="CUB"/>
    <property type="match status" value="1"/>
</dbReference>
<evidence type="ECO:0000256" key="8">
    <source>
        <dbReference type="ARBA" id="ARBA00022670"/>
    </source>
</evidence>
<dbReference type="GO" id="GO:0005576">
    <property type="term" value="C:extracellular region"/>
    <property type="evidence" value="ECO:0007669"/>
    <property type="project" value="UniProtKB-SubCell"/>
</dbReference>
<feature type="transmembrane region" description="Helical" evidence="18">
    <location>
        <begin position="231"/>
        <end position="253"/>
    </location>
</feature>
<comment type="similarity">
    <text evidence="5">Belongs to the peptidase S1 family. Snake venom subfamily.</text>
</comment>
<evidence type="ECO:0000256" key="10">
    <source>
        <dbReference type="ARBA" id="ARBA00022801"/>
    </source>
</evidence>
<dbReference type="PROSITE" id="PS50853">
    <property type="entry name" value="FN3"/>
    <property type="match status" value="1"/>
</dbReference>
<feature type="domain" description="CUB" evidence="20">
    <location>
        <begin position="687"/>
        <end position="804"/>
    </location>
</feature>
<dbReference type="InterPro" id="IPR035914">
    <property type="entry name" value="Sperma_CUB_dom_sf"/>
</dbReference>
<dbReference type="InterPro" id="IPR001314">
    <property type="entry name" value="Peptidase_S1A"/>
</dbReference>
<dbReference type="Gene3D" id="2.60.40.10">
    <property type="entry name" value="Immunoglobulins"/>
    <property type="match status" value="2"/>
</dbReference>
<comment type="function">
    <text evidence="1">Snake venom serine protease that may act in the hemostasis system of the prey.</text>
</comment>
<evidence type="ECO:0000256" key="17">
    <source>
        <dbReference type="RuleBase" id="RU363034"/>
    </source>
</evidence>
<dbReference type="CDD" id="cd00190">
    <property type="entry name" value="Tryp_SPc"/>
    <property type="match status" value="1"/>
</dbReference>
<dbReference type="SUPFAM" id="SSF49854">
    <property type="entry name" value="Spermadhesin, CUB domain"/>
    <property type="match status" value="2"/>
</dbReference>
<comment type="subcellular location">
    <subcellularLocation>
        <location evidence="2">Membrane</location>
        <topology evidence="2">Single-pass type II membrane protein</topology>
    </subcellularLocation>
    <subcellularLocation>
        <location evidence="3">Secreted</location>
    </subcellularLocation>
</comment>
<dbReference type="SMART" id="SM00192">
    <property type="entry name" value="LDLa"/>
    <property type="match status" value="3"/>
</dbReference>
<evidence type="ECO:0000313" key="25">
    <source>
        <dbReference type="Proteomes" id="UP001474421"/>
    </source>
</evidence>
<feature type="chain" id="PRO_5043810815" evidence="19">
    <location>
        <begin position="20"/>
        <end position="1165"/>
    </location>
</feature>
<name>A0AAW1BD95_CROAD</name>
<evidence type="ECO:0000256" key="5">
    <source>
        <dbReference type="ARBA" id="ARBA00009228"/>
    </source>
</evidence>
<dbReference type="Gene3D" id="2.60.120.290">
    <property type="entry name" value="Spermadhesin, CUB domain"/>
    <property type="match status" value="1"/>
</dbReference>
<comment type="subunit">
    <text evidence="6">Monomer.</text>
</comment>